<feature type="compositionally biased region" description="Basic and acidic residues" evidence="1">
    <location>
        <begin position="315"/>
        <end position="330"/>
    </location>
</feature>
<reference evidence="2" key="1">
    <citation type="journal article" date="2020" name="Stud. Mycol.">
        <title>101 Dothideomycetes genomes: a test case for predicting lifestyles and emergence of pathogens.</title>
        <authorList>
            <person name="Haridas S."/>
            <person name="Albert R."/>
            <person name="Binder M."/>
            <person name="Bloem J."/>
            <person name="Labutti K."/>
            <person name="Salamov A."/>
            <person name="Andreopoulos B."/>
            <person name="Baker S."/>
            <person name="Barry K."/>
            <person name="Bills G."/>
            <person name="Bluhm B."/>
            <person name="Cannon C."/>
            <person name="Castanera R."/>
            <person name="Culley D."/>
            <person name="Daum C."/>
            <person name="Ezra D."/>
            <person name="Gonzalez J."/>
            <person name="Henrissat B."/>
            <person name="Kuo A."/>
            <person name="Liang C."/>
            <person name="Lipzen A."/>
            <person name="Lutzoni F."/>
            <person name="Magnuson J."/>
            <person name="Mondo S."/>
            <person name="Nolan M."/>
            <person name="Ohm R."/>
            <person name="Pangilinan J."/>
            <person name="Park H.-J."/>
            <person name="Ramirez L."/>
            <person name="Alfaro M."/>
            <person name="Sun H."/>
            <person name="Tritt A."/>
            <person name="Yoshinaga Y."/>
            <person name="Zwiers L.-H."/>
            <person name="Turgeon B."/>
            <person name="Goodwin S."/>
            <person name="Spatafora J."/>
            <person name="Crous P."/>
            <person name="Grigoriev I."/>
        </authorList>
    </citation>
    <scope>NUCLEOTIDE SEQUENCE</scope>
    <source>
        <strain evidence="2">CBS 627.86</strain>
    </source>
</reference>
<dbReference type="AlphaFoldDB" id="A0A6A5ZUY4"/>
<dbReference type="Proteomes" id="UP000799770">
    <property type="component" value="Unassembled WGS sequence"/>
</dbReference>
<dbReference type="PANTHER" id="PTHR28630">
    <property type="match status" value="1"/>
</dbReference>
<dbReference type="SUPFAM" id="SSF52833">
    <property type="entry name" value="Thioredoxin-like"/>
    <property type="match status" value="1"/>
</dbReference>
<dbReference type="Gene3D" id="3.40.30.10">
    <property type="entry name" value="Glutaredoxin"/>
    <property type="match status" value="1"/>
</dbReference>
<evidence type="ECO:0000313" key="2">
    <source>
        <dbReference type="EMBL" id="KAF2122693.1"/>
    </source>
</evidence>
<feature type="compositionally biased region" description="Low complexity" evidence="1">
    <location>
        <begin position="56"/>
        <end position="67"/>
    </location>
</feature>
<accession>A0A6A5ZUY4</accession>
<gene>
    <name evidence="2" type="ORF">BDV96DRAFT_608622</name>
</gene>
<feature type="region of interest" description="Disordered" evidence="1">
    <location>
        <begin position="1"/>
        <end position="73"/>
    </location>
</feature>
<dbReference type="InterPro" id="IPR032801">
    <property type="entry name" value="PXL2A/B/C"/>
</dbReference>
<protein>
    <submittedName>
        <fullName evidence="2">AhpC/TSA antioxidant enzyme-domain-containing protein</fullName>
    </submittedName>
</protein>
<dbReference type="EMBL" id="ML977310">
    <property type="protein sequence ID" value="KAF2122693.1"/>
    <property type="molecule type" value="Genomic_DNA"/>
</dbReference>
<feature type="compositionally biased region" description="Polar residues" evidence="1">
    <location>
        <begin position="38"/>
        <end position="50"/>
    </location>
</feature>
<sequence length="338" mass="37540">MEISPPKNAEHTPPPSASATAPQPLTVHPYIMEPSPPSSQAGPKVSTSADTPVDATSPPFSPSSTTPVLEKDDLDFAGNVDVNDELPDEKTMKKVDDTLVLDANRVSRPFSDLYRGPGVAPRQLIIFIRHFFCGNCQEYLRTLSSSITPESLLKLDAPASITVVGCGEPELIDMYAKETNCPFPIYAEPTRRLYDLLGMTKTWDLGPKPNYIHSNIIITSLQSIGQSLKTGSKALKGGDFKQVGGEFLFEDGKCTWVHRMRNTRDHCEVTDVRRMLGLDDARPPMRKRWSHGIKQVKARNRSRSWGLRSRSRSKTAKDERELVKETEEKMNLNGSTTA</sequence>
<dbReference type="FunFam" id="3.40.30.10:FF:000404">
    <property type="entry name" value="WGS project CABT00000000 data, contig 2.14"/>
    <property type="match status" value="1"/>
</dbReference>
<feature type="region of interest" description="Disordered" evidence="1">
    <location>
        <begin position="300"/>
        <end position="338"/>
    </location>
</feature>
<dbReference type="InterPro" id="IPR036249">
    <property type="entry name" value="Thioredoxin-like_sf"/>
</dbReference>
<evidence type="ECO:0000256" key="1">
    <source>
        <dbReference type="SAM" id="MobiDB-lite"/>
    </source>
</evidence>
<dbReference type="Pfam" id="PF13911">
    <property type="entry name" value="AhpC-TSA_2"/>
    <property type="match status" value="1"/>
</dbReference>
<name>A0A6A5ZUY4_9PLEO</name>
<proteinExistence type="predicted"/>
<evidence type="ECO:0000313" key="3">
    <source>
        <dbReference type="Proteomes" id="UP000799770"/>
    </source>
</evidence>
<keyword evidence="3" id="KW-1185">Reference proteome</keyword>
<dbReference type="CDD" id="cd02970">
    <property type="entry name" value="PRX_like2"/>
    <property type="match status" value="1"/>
</dbReference>
<organism evidence="2 3">
    <name type="scientific">Lophiotrema nucula</name>
    <dbReference type="NCBI Taxonomy" id="690887"/>
    <lineage>
        <taxon>Eukaryota</taxon>
        <taxon>Fungi</taxon>
        <taxon>Dikarya</taxon>
        <taxon>Ascomycota</taxon>
        <taxon>Pezizomycotina</taxon>
        <taxon>Dothideomycetes</taxon>
        <taxon>Pleosporomycetidae</taxon>
        <taxon>Pleosporales</taxon>
        <taxon>Lophiotremataceae</taxon>
        <taxon>Lophiotrema</taxon>
    </lineage>
</organism>
<dbReference type="OrthoDB" id="40334at2759"/>
<dbReference type="PANTHER" id="PTHR28630:SF3">
    <property type="entry name" value="PEROXIREDOXIN-LIKE 2C"/>
    <property type="match status" value="1"/>
</dbReference>